<organism evidence="2 3">
    <name type="scientific">Mangrovivirga cuniculi</name>
    <dbReference type="NCBI Taxonomy" id="2715131"/>
    <lineage>
        <taxon>Bacteria</taxon>
        <taxon>Pseudomonadati</taxon>
        <taxon>Bacteroidota</taxon>
        <taxon>Cytophagia</taxon>
        <taxon>Cytophagales</taxon>
        <taxon>Mangrovivirgaceae</taxon>
        <taxon>Mangrovivirga</taxon>
    </lineage>
</organism>
<reference evidence="2 3" key="1">
    <citation type="submission" date="2018-04" db="EMBL/GenBank/DDBJ databases">
        <title>Complete genome uncultured novel isolate.</title>
        <authorList>
            <person name="Merlino G."/>
        </authorList>
    </citation>
    <scope>NUCLEOTIDE SEQUENCE [LARGE SCALE GENOMIC DNA]</scope>
    <source>
        <strain evidence="3">R1DC9</strain>
    </source>
</reference>
<accession>A0A4D7K5M8</accession>
<dbReference type="Gene3D" id="2.20.110.10">
    <property type="entry name" value="Histone H3 K4-specific methyltransferase SET7/9 N-terminal domain"/>
    <property type="match status" value="4"/>
</dbReference>
<gene>
    <name evidence="2" type="ORF">DCC35_15885</name>
</gene>
<sequence>MRLTFCSICLLLLFDLYSNAQSNDTLFYDINWNETRPENALYFRVRPIKKGSVFEIKDYYLSGRLRKIAYSTSLEEDIFHGELKRYDKNGKLTELVNYQNGNKQGDYIQFDESGDTLTICNYKENQPYDGSVFSEKFKLAIETTYKNGYIVKKLVYAANGHSNLKMVTNLIKQDKDSVYQSKTYGNSGQLLGVGTYTEEGQIWSGLFSFVEPRNGNLNLAYFTEGRQDSSLSFYNNGKLKSKTLFQEAGRTTLYYNENGKVLDSIRYKNKIPWNGTEYEFDGDIVFRKHSYKNGVLDGPFFDTYYLHGIKRIGQYKNGKLEGKIEHEDENGNFICSGIYKNDFRQEGNFLSRTDKYLMFTFREGNLIEKRRHYSDRKQIAWLEYKDSLRLTYKQNGELLAKLIFKNNQKYTGREYSFSASHIVNQIKEYKEGHLISNKFFNKEGELNRSILYKSPKIRTETTYYPEGVKQSVIESTTDSKRIIKTVYFNKKGDTIGRLVKEGYDKHGDEYFFEHGDVYRMDRYRNDTLIYEKRYAPNERLIYEIDYFGKARFYDPWGNVLASATYKQGKPYEGTIIEYQNKTIKTITHMKEGKLHGKKITYARNPELGRRIIVKEENYKDGKREGLLKQFHRNGDTIQIIQYKNDKMDGEAKFYGPEGMVTGIYSNGVKEEGTFYEYSSGEISSIVKLKNGRPHGKWIKYNYSGDTSRIAIWENGFQKEQTNFLFGKAYKVSFKNNIKYNGVVPRYKRLLHYENGDLVREEQYANENMDNLLASIDYDRAKNIQTRSLYKTNGQKVSEIQYKAGKRNGAAMYYQGKGKIIAKGIFKDDLPVDGKFIFYSKNTFDNYIILQMEGHKMLAKAFKHGEESLSFDLTISDDLPQKDWMQNIVSFLRNVERSCDYQYDIL</sequence>
<feature type="chain" id="PRO_5020778793" description="Antitoxin component YwqK of the YwqJK toxin-antitoxin module" evidence="1">
    <location>
        <begin position="21"/>
        <end position="905"/>
    </location>
</feature>
<dbReference type="OrthoDB" id="830908at2"/>
<evidence type="ECO:0008006" key="4">
    <source>
        <dbReference type="Google" id="ProtNLM"/>
    </source>
</evidence>
<evidence type="ECO:0000313" key="2">
    <source>
        <dbReference type="EMBL" id="QCK16114.1"/>
    </source>
</evidence>
<keyword evidence="3" id="KW-1185">Reference proteome</keyword>
<feature type="signal peptide" evidence="1">
    <location>
        <begin position="1"/>
        <end position="20"/>
    </location>
</feature>
<keyword evidence="1" id="KW-0732">Signal</keyword>
<dbReference type="Gene3D" id="3.90.930.1">
    <property type="match status" value="2"/>
</dbReference>
<dbReference type="EMBL" id="CP028923">
    <property type="protein sequence ID" value="QCK16114.1"/>
    <property type="molecule type" value="Genomic_DNA"/>
</dbReference>
<dbReference type="SUPFAM" id="SSF82185">
    <property type="entry name" value="Histone H3 K4-specific methyltransferase SET7/9 N-terminal domain"/>
    <property type="match status" value="3"/>
</dbReference>
<dbReference type="InterPro" id="IPR011652">
    <property type="entry name" value="MORN_2"/>
</dbReference>
<evidence type="ECO:0000313" key="3">
    <source>
        <dbReference type="Proteomes" id="UP000298616"/>
    </source>
</evidence>
<name>A0A4D7K5M8_9BACT</name>
<dbReference type="Pfam" id="PF07661">
    <property type="entry name" value="MORN_2"/>
    <property type="match status" value="3"/>
</dbReference>
<evidence type="ECO:0000256" key="1">
    <source>
        <dbReference type="SAM" id="SignalP"/>
    </source>
</evidence>
<dbReference type="Proteomes" id="UP000298616">
    <property type="component" value="Chromosome"/>
</dbReference>
<protein>
    <recommendedName>
        <fullName evidence="4">Antitoxin component YwqK of the YwqJK toxin-antitoxin module</fullName>
    </recommendedName>
</protein>
<dbReference type="AlphaFoldDB" id="A0A4D7K5M8"/>
<proteinExistence type="predicted"/>
<dbReference type="KEGG" id="fpf:DCC35_15885"/>